<dbReference type="Proteomes" id="UP000676336">
    <property type="component" value="Unassembled WGS sequence"/>
</dbReference>
<dbReference type="AlphaFoldDB" id="A0A8S3ASS9"/>
<gene>
    <name evidence="2" type="ORF">SMN809_LOCUS44598</name>
    <name evidence="3" type="ORF">SMN809_LOCUS53935</name>
</gene>
<dbReference type="EMBL" id="CAJOBI010186856">
    <property type="protein sequence ID" value="CAF4947319.1"/>
    <property type="molecule type" value="Genomic_DNA"/>
</dbReference>
<evidence type="ECO:0000313" key="4">
    <source>
        <dbReference type="Proteomes" id="UP000676336"/>
    </source>
</evidence>
<sequence length="47" mass="5142">MRDKSSRQQTNLKSAQPDMLSDLAAAVRSSSKDGQAMPGHRLRQKAS</sequence>
<proteinExistence type="predicted"/>
<accession>A0A8S3ASS9</accession>
<evidence type="ECO:0000313" key="3">
    <source>
        <dbReference type="EMBL" id="CAF4947319.1"/>
    </source>
</evidence>
<comment type="caution">
    <text evidence="2">The sequence shown here is derived from an EMBL/GenBank/DDBJ whole genome shotgun (WGS) entry which is preliminary data.</text>
</comment>
<evidence type="ECO:0000313" key="2">
    <source>
        <dbReference type="EMBL" id="CAF4738318.1"/>
    </source>
</evidence>
<name>A0A8S3ASS9_9BILA</name>
<feature type="non-terminal residue" evidence="2">
    <location>
        <position position="47"/>
    </location>
</feature>
<reference evidence="2" key="1">
    <citation type="submission" date="2021-02" db="EMBL/GenBank/DDBJ databases">
        <authorList>
            <person name="Nowell W R."/>
        </authorList>
    </citation>
    <scope>NUCLEOTIDE SEQUENCE</scope>
</reference>
<organism evidence="2 4">
    <name type="scientific">Rotaria magnacalcarata</name>
    <dbReference type="NCBI Taxonomy" id="392030"/>
    <lineage>
        <taxon>Eukaryota</taxon>
        <taxon>Metazoa</taxon>
        <taxon>Spiralia</taxon>
        <taxon>Gnathifera</taxon>
        <taxon>Rotifera</taxon>
        <taxon>Eurotatoria</taxon>
        <taxon>Bdelloidea</taxon>
        <taxon>Philodinida</taxon>
        <taxon>Philodinidae</taxon>
        <taxon>Rotaria</taxon>
    </lineage>
</organism>
<dbReference type="EMBL" id="CAJOBI010134186">
    <property type="protein sequence ID" value="CAF4738318.1"/>
    <property type="molecule type" value="Genomic_DNA"/>
</dbReference>
<feature type="region of interest" description="Disordered" evidence="1">
    <location>
        <begin position="1"/>
        <end position="20"/>
    </location>
</feature>
<feature type="region of interest" description="Disordered" evidence="1">
    <location>
        <begin position="25"/>
        <end position="47"/>
    </location>
</feature>
<evidence type="ECO:0000256" key="1">
    <source>
        <dbReference type="SAM" id="MobiDB-lite"/>
    </source>
</evidence>
<protein>
    <submittedName>
        <fullName evidence="2">Uncharacterized protein</fullName>
    </submittedName>
</protein>